<proteinExistence type="predicted"/>
<accession>A0A183I3K0</accession>
<dbReference type="EMBL" id="UZAJ01040756">
    <property type="protein sequence ID" value="VDP16448.1"/>
    <property type="molecule type" value="Genomic_DNA"/>
</dbReference>
<dbReference type="WBParaSite" id="OFLC_0001432001-mRNA-1">
    <property type="protein sequence ID" value="OFLC_0001432001-mRNA-1"/>
    <property type="gene ID" value="OFLC_0001432001"/>
</dbReference>
<evidence type="ECO:0000313" key="3">
    <source>
        <dbReference type="WBParaSite" id="OFLC_0001432001-mRNA-1"/>
    </source>
</evidence>
<sequence>MSVPSQFICVRTVRTSSARIVVSHFLLNISQRDYKYLQYEQRNSLLEKDINVYADVLSKLNEFQNRERRLRDDFPLMNLQNPWDEGRLFVRRRDSVLAALQRGNETAV</sequence>
<evidence type="ECO:0000313" key="2">
    <source>
        <dbReference type="Proteomes" id="UP000267606"/>
    </source>
</evidence>
<organism evidence="3">
    <name type="scientific">Onchocerca flexuosa</name>
    <dbReference type="NCBI Taxonomy" id="387005"/>
    <lineage>
        <taxon>Eukaryota</taxon>
        <taxon>Metazoa</taxon>
        <taxon>Ecdysozoa</taxon>
        <taxon>Nematoda</taxon>
        <taxon>Chromadorea</taxon>
        <taxon>Rhabditida</taxon>
        <taxon>Spirurina</taxon>
        <taxon>Spiruromorpha</taxon>
        <taxon>Filarioidea</taxon>
        <taxon>Onchocercidae</taxon>
        <taxon>Onchocerca</taxon>
    </lineage>
</organism>
<keyword evidence="2" id="KW-1185">Reference proteome</keyword>
<reference evidence="3" key="1">
    <citation type="submission" date="2016-06" db="UniProtKB">
        <authorList>
            <consortium name="WormBaseParasite"/>
        </authorList>
    </citation>
    <scope>IDENTIFICATION</scope>
</reference>
<reference evidence="1 2" key="2">
    <citation type="submission" date="2018-11" db="EMBL/GenBank/DDBJ databases">
        <authorList>
            <consortium name="Pathogen Informatics"/>
        </authorList>
    </citation>
    <scope>NUCLEOTIDE SEQUENCE [LARGE SCALE GENOMIC DNA]</scope>
</reference>
<dbReference type="STRING" id="387005.A0A183I3K0"/>
<dbReference type="Proteomes" id="UP000267606">
    <property type="component" value="Unassembled WGS sequence"/>
</dbReference>
<evidence type="ECO:0000313" key="1">
    <source>
        <dbReference type="EMBL" id="VDP16448.1"/>
    </source>
</evidence>
<dbReference type="AlphaFoldDB" id="A0A183I3K0"/>
<name>A0A183I3K0_9BILA</name>
<protein>
    <submittedName>
        <fullName evidence="1 3">Uncharacterized protein</fullName>
    </submittedName>
</protein>
<gene>
    <name evidence="1" type="ORF">OFLC_LOCUS14312</name>
</gene>